<comment type="caution">
    <text evidence="5">The sequence shown here is derived from an EMBL/GenBank/DDBJ whole genome shotgun (WGS) entry which is preliminary data.</text>
</comment>
<sequence length="222" mass="24962">MTETNGARTTADDICAALREQISAGRLAPNSRVTEQGLAEEFGTSRTPVREAMRLLVAEGFLSFKPNSGSFVRSWSGEEIEEIFNIRLIVESDIAAEAARSITPEELAQMQKYQAGMESLGVALDERGVSQTSHLNREFHKLISQASRRPRLVKMLEDAVKVPIVQSTFSRYSAAELQRSHHHHRELIDAFRAGNPDWARAVMQCHICSAREVMRRNRRKEG</sequence>
<dbReference type="Pfam" id="PF07729">
    <property type="entry name" value="FCD"/>
    <property type="match status" value="1"/>
</dbReference>
<evidence type="ECO:0000259" key="4">
    <source>
        <dbReference type="PROSITE" id="PS50949"/>
    </source>
</evidence>
<evidence type="ECO:0000256" key="2">
    <source>
        <dbReference type="ARBA" id="ARBA00023125"/>
    </source>
</evidence>
<proteinExistence type="predicted"/>
<protein>
    <submittedName>
        <fullName evidence="5">GntR family transcriptional regulator</fullName>
    </submittedName>
</protein>
<keyword evidence="6" id="KW-1185">Reference proteome</keyword>
<dbReference type="SMART" id="SM00895">
    <property type="entry name" value="FCD"/>
    <property type="match status" value="1"/>
</dbReference>
<dbReference type="GO" id="GO:0003700">
    <property type="term" value="F:DNA-binding transcription factor activity"/>
    <property type="evidence" value="ECO:0007669"/>
    <property type="project" value="InterPro"/>
</dbReference>
<evidence type="ECO:0000256" key="3">
    <source>
        <dbReference type="ARBA" id="ARBA00023163"/>
    </source>
</evidence>
<dbReference type="InterPro" id="IPR008920">
    <property type="entry name" value="TF_FadR/GntR_C"/>
</dbReference>
<dbReference type="PANTHER" id="PTHR43537:SF24">
    <property type="entry name" value="GLUCONATE OPERON TRANSCRIPTIONAL REPRESSOR"/>
    <property type="match status" value="1"/>
</dbReference>
<dbReference type="SUPFAM" id="SSF46785">
    <property type="entry name" value="Winged helix' DNA-binding domain"/>
    <property type="match status" value="1"/>
</dbReference>
<dbReference type="Gene3D" id="1.10.10.10">
    <property type="entry name" value="Winged helix-like DNA-binding domain superfamily/Winged helix DNA-binding domain"/>
    <property type="match status" value="1"/>
</dbReference>
<dbReference type="Pfam" id="PF00392">
    <property type="entry name" value="GntR"/>
    <property type="match status" value="1"/>
</dbReference>
<dbReference type="SMART" id="SM00345">
    <property type="entry name" value="HTH_GNTR"/>
    <property type="match status" value="1"/>
</dbReference>
<dbReference type="InterPro" id="IPR036388">
    <property type="entry name" value="WH-like_DNA-bd_sf"/>
</dbReference>
<keyword evidence="2" id="KW-0238">DNA-binding</keyword>
<dbReference type="PROSITE" id="PS50949">
    <property type="entry name" value="HTH_GNTR"/>
    <property type="match status" value="1"/>
</dbReference>
<dbReference type="RefSeq" id="WP_189682350.1">
    <property type="nucleotide sequence ID" value="NZ_BNCJ01000021.1"/>
</dbReference>
<dbReference type="Proteomes" id="UP000626220">
    <property type="component" value="Unassembled WGS sequence"/>
</dbReference>
<accession>A0A8J3H2M9</accession>
<dbReference type="SUPFAM" id="SSF48008">
    <property type="entry name" value="GntR ligand-binding domain-like"/>
    <property type="match status" value="1"/>
</dbReference>
<name>A0A8J3H2M9_9RHOB</name>
<evidence type="ECO:0000313" key="6">
    <source>
        <dbReference type="Proteomes" id="UP000626220"/>
    </source>
</evidence>
<organism evidence="5 6">
    <name type="scientific">Seohaeicola zhoushanensis</name>
    <dbReference type="NCBI Taxonomy" id="1569283"/>
    <lineage>
        <taxon>Bacteria</taxon>
        <taxon>Pseudomonadati</taxon>
        <taxon>Pseudomonadota</taxon>
        <taxon>Alphaproteobacteria</taxon>
        <taxon>Rhodobacterales</taxon>
        <taxon>Roseobacteraceae</taxon>
        <taxon>Seohaeicola</taxon>
    </lineage>
</organism>
<dbReference type="PANTHER" id="PTHR43537">
    <property type="entry name" value="TRANSCRIPTIONAL REGULATOR, GNTR FAMILY"/>
    <property type="match status" value="1"/>
</dbReference>
<dbReference type="PRINTS" id="PR00035">
    <property type="entry name" value="HTHGNTR"/>
</dbReference>
<dbReference type="InterPro" id="IPR000524">
    <property type="entry name" value="Tscrpt_reg_HTH_GntR"/>
</dbReference>
<dbReference type="InterPro" id="IPR011711">
    <property type="entry name" value="GntR_C"/>
</dbReference>
<keyword evidence="3" id="KW-0804">Transcription</keyword>
<reference evidence="5" key="1">
    <citation type="journal article" date="2014" name="Int. J. Syst. Evol. Microbiol.">
        <title>Complete genome sequence of Corynebacterium casei LMG S-19264T (=DSM 44701T), isolated from a smear-ripened cheese.</title>
        <authorList>
            <consortium name="US DOE Joint Genome Institute (JGI-PGF)"/>
            <person name="Walter F."/>
            <person name="Albersmeier A."/>
            <person name="Kalinowski J."/>
            <person name="Ruckert C."/>
        </authorList>
    </citation>
    <scope>NUCLEOTIDE SEQUENCE</scope>
    <source>
        <strain evidence="5">KCTC 42650</strain>
    </source>
</reference>
<dbReference type="GO" id="GO:0003677">
    <property type="term" value="F:DNA binding"/>
    <property type="evidence" value="ECO:0007669"/>
    <property type="project" value="UniProtKB-KW"/>
</dbReference>
<dbReference type="InterPro" id="IPR036390">
    <property type="entry name" value="WH_DNA-bd_sf"/>
</dbReference>
<feature type="domain" description="HTH gntR-type" evidence="4">
    <location>
        <begin position="8"/>
        <end position="75"/>
    </location>
</feature>
<keyword evidence="1" id="KW-0805">Transcription regulation</keyword>
<dbReference type="CDD" id="cd07377">
    <property type="entry name" value="WHTH_GntR"/>
    <property type="match status" value="1"/>
</dbReference>
<evidence type="ECO:0000256" key="1">
    <source>
        <dbReference type="ARBA" id="ARBA00023015"/>
    </source>
</evidence>
<dbReference type="EMBL" id="BNCJ01000021">
    <property type="protein sequence ID" value="GHF68576.1"/>
    <property type="molecule type" value="Genomic_DNA"/>
</dbReference>
<dbReference type="AlphaFoldDB" id="A0A8J3H2M9"/>
<dbReference type="Gene3D" id="1.20.120.530">
    <property type="entry name" value="GntR ligand-binding domain-like"/>
    <property type="match status" value="1"/>
</dbReference>
<gene>
    <name evidence="5" type="ORF">GCM10017056_44650</name>
</gene>
<reference evidence="5" key="2">
    <citation type="submission" date="2020-09" db="EMBL/GenBank/DDBJ databases">
        <authorList>
            <person name="Sun Q."/>
            <person name="Kim S."/>
        </authorList>
    </citation>
    <scope>NUCLEOTIDE SEQUENCE</scope>
    <source>
        <strain evidence="5">KCTC 42650</strain>
    </source>
</reference>
<evidence type="ECO:0000313" key="5">
    <source>
        <dbReference type="EMBL" id="GHF68576.1"/>
    </source>
</evidence>